<feature type="domain" description="Phage tail fibre protein N-terminal" evidence="1">
    <location>
        <begin position="1"/>
        <end position="149"/>
    </location>
</feature>
<dbReference type="EMBL" id="VAJI01000016">
    <property type="protein sequence ID" value="TRB36794.1"/>
    <property type="molecule type" value="Genomic_DNA"/>
</dbReference>
<organism evidence="3 4">
    <name type="scientific">Mannheimia haemolytica</name>
    <name type="common">Pasteurella haemolytica</name>
    <dbReference type="NCBI Taxonomy" id="75985"/>
    <lineage>
        <taxon>Bacteria</taxon>
        <taxon>Pseudomonadati</taxon>
        <taxon>Pseudomonadota</taxon>
        <taxon>Gammaproteobacteria</taxon>
        <taxon>Pasteurellales</taxon>
        <taxon>Pasteurellaceae</taxon>
        <taxon>Mannheimia</taxon>
    </lineage>
</organism>
<evidence type="ECO:0000259" key="1">
    <source>
        <dbReference type="Pfam" id="PF12571"/>
    </source>
</evidence>
<dbReference type="EMBL" id="VAJB01000017">
    <property type="protein sequence ID" value="TRB74156.1"/>
    <property type="molecule type" value="Genomic_DNA"/>
</dbReference>
<proteinExistence type="predicted"/>
<dbReference type="InterPro" id="IPR051934">
    <property type="entry name" value="Phage_Tail_Fiber_Structural"/>
</dbReference>
<dbReference type="AlphaFoldDB" id="A0A8B5VHZ4"/>
<feature type="non-terminal residue" evidence="3">
    <location>
        <position position="206"/>
    </location>
</feature>
<gene>
    <name evidence="3" type="ORF">FEA53_08890</name>
    <name evidence="2" type="ORF">FEB89_08520</name>
</gene>
<name>A0A8B5VHZ4_MANHA</name>
<dbReference type="InterPro" id="IPR022225">
    <property type="entry name" value="Phage_tail_fibre_N"/>
</dbReference>
<reference evidence="4 5" key="1">
    <citation type="journal article" date="2019" name="Vet. Microbiol.">
        <title>Genetic characterization of susceptible and multi-drug resistant Mannheimia haemolytica isolated from high-risk stocker calves prior to and after antimicrobial metaphylaxis.</title>
        <authorList>
            <person name="Snyder E.R."/>
            <person name="Alvarez-Narvaez S."/>
            <person name="Credille B.C."/>
        </authorList>
    </citation>
    <scope>NUCLEOTIDE SEQUENCE [LARGE SCALE GENOMIC DNA]</scope>
    <source>
        <strain evidence="3 4">UGA-R5-128-1</strain>
        <strain evidence="2 5">UGA-R7-163-1</strain>
    </source>
</reference>
<comment type="caution">
    <text evidence="3">The sequence shown here is derived from an EMBL/GenBank/DDBJ whole genome shotgun (WGS) entry which is preliminary data.</text>
</comment>
<dbReference type="RefSeq" id="WP_178384050.1">
    <property type="nucleotide sequence ID" value="NZ_JBNXNN010000015.1"/>
</dbReference>
<sequence length="206" mass="22798">MEQKYKTILTHHGERVIVEALANKIPVPLKEMAIGDGNGSSITPSASQTTLVREVYRAEITDLLEDPQNRHQMIAELLIPENVGGFIVREIGLFDEQGGLVAVANCPENYKPVLEQGSGKVQYYRMILQVSSSDAVTLSINNNIVYATRTEFNEFVNNLSSPDGYKHIGRCKSVAELRTIRPTEHGQRILVDAYYEDGTTGGGEFV</sequence>
<evidence type="ECO:0000313" key="4">
    <source>
        <dbReference type="Proteomes" id="UP000315164"/>
    </source>
</evidence>
<dbReference type="Pfam" id="PF12571">
    <property type="entry name" value="Phage_tail_fib"/>
    <property type="match status" value="1"/>
</dbReference>
<accession>A0A8B5VHZ4</accession>
<dbReference type="Proteomes" id="UP000315164">
    <property type="component" value="Unassembled WGS sequence"/>
</dbReference>
<dbReference type="Proteomes" id="UP000318394">
    <property type="component" value="Unassembled WGS sequence"/>
</dbReference>
<keyword evidence="5" id="KW-1185">Reference proteome</keyword>
<protein>
    <submittedName>
        <fullName evidence="3">Phage tail protein</fullName>
    </submittedName>
</protein>
<evidence type="ECO:0000313" key="3">
    <source>
        <dbReference type="EMBL" id="TRB74156.1"/>
    </source>
</evidence>
<evidence type="ECO:0000313" key="5">
    <source>
        <dbReference type="Proteomes" id="UP000318394"/>
    </source>
</evidence>
<dbReference type="PANTHER" id="PTHR35191:SF1">
    <property type="entry name" value="PROPHAGE SIDE TAIL FIBER PROTEIN HOMOLOG STFQ-RELATED"/>
    <property type="match status" value="1"/>
</dbReference>
<dbReference type="PANTHER" id="PTHR35191">
    <property type="entry name" value="PROPHAGE SIDE TAIL FIBER PROTEIN HOMOLOG STFQ-RELATED"/>
    <property type="match status" value="1"/>
</dbReference>
<evidence type="ECO:0000313" key="2">
    <source>
        <dbReference type="EMBL" id="TRB36794.1"/>
    </source>
</evidence>